<reference evidence="7 8" key="1">
    <citation type="journal article" date="2023" name="Commun. Biol.">
        <title>Genome analysis of Parmales, the sister group of diatoms, reveals the evolutionary specialization of diatoms from phago-mixotrophs to photoautotrophs.</title>
        <authorList>
            <person name="Ban H."/>
            <person name="Sato S."/>
            <person name="Yoshikawa S."/>
            <person name="Yamada K."/>
            <person name="Nakamura Y."/>
            <person name="Ichinomiya M."/>
            <person name="Sato N."/>
            <person name="Blanc-Mathieu R."/>
            <person name="Endo H."/>
            <person name="Kuwata A."/>
            <person name="Ogata H."/>
        </authorList>
    </citation>
    <scope>NUCLEOTIDE SEQUENCE [LARGE SCALE GENOMIC DNA]</scope>
</reference>
<dbReference type="EMBL" id="BRYB01002208">
    <property type="protein sequence ID" value="GMI41272.1"/>
    <property type="molecule type" value="Genomic_DNA"/>
</dbReference>
<feature type="transmembrane region" description="Helical" evidence="6">
    <location>
        <begin position="12"/>
        <end position="29"/>
    </location>
</feature>
<keyword evidence="4 6" id="KW-1133">Transmembrane helix</keyword>
<keyword evidence="2" id="KW-0813">Transport</keyword>
<gene>
    <name evidence="7" type="ORF">TeGR_g4023</name>
</gene>
<sequence>AARLCPVGVESTLFALLMSIFNAASLVSSETGALLTKAFHVTADNFDGLAPLVATCNVLGLLPLLFIDRLLDGAAAGSEGDQDNP</sequence>
<keyword evidence="3 6" id="KW-0812">Transmembrane</keyword>
<comment type="caution">
    <text evidence="7">The sequence shown here is derived from an EMBL/GenBank/DDBJ whole genome shotgun (WGS) entry which is preliminary data.</text>
</comment>
<evidence type="ECO:0000256" key="2">
    <source>
        <dbReference type="ARBA" id="ARBA00022448"/>
    </source>
</evidence>
<dbReference type="InterPro" id="IPR039309">
    <property type="entry name" value="BT1"/>
</dbReference>
<protein>
    <submittedName>
        <fullName evidence="7">Uncharacterized protein</fullName>
    </submittedName>
</protein>
<keyword evidence="5 6" id="KW-0472">Membrane</keyword>
<accession>A0ABQ6N694</accession>
<feature type="transmembrane region" description="Helical" evidence="6">
    <location>
        <begin position="49"/>
        <end position="67"/>
    </location>
</feature>
<evidence type="ECO:0000256" key="1">
    <source>
        <dbReference type="ARBA" id="ARBA00004141"/>
    </source>
</evidence>
<keyword evidence="8" id="KW-1185">Reference proteome</keyword>
<evidence type="ECO:0000313" key="8">
    <source>
        <dbReference type="Proteomes" id="UP001165060"/>
    </source>
</evidence>
<name>A0ABQ6N694_9STRA</name>
<organism evidence="7 8">
    <name type="scientific">Tetraparma gracilis</name>
    <dbReference type="NCBI Taxonomy" id="2962635"/>
    <lineage>
        <taxon>Eukaryota</taxon>
        <taxon>Sar</taxon>
        <taxon>Stramenopiles</taxon>
        <taxon>Ochrophyta</taxon>
        <taxon>Bolidophyceae</taxon>
        <taxon>Parmales</taxon>
        <taxon>Triparmaceae</taxon>
        <taxon>Tetraparma</taxon>
    </lineage>
</organism>
<comment type="subcellular location">
    <subcellularLocation>
        <location evidence="1">Membrane</location>
        <topology evidence="1">Multi-pass membrane protein</topology>
    </subcellularLocation>
</comment>
<dbReference type="Pfam" id="PF03092">
    <property type="entry name" value="BT1"/>
    <property type="match status" value="1"/>
</dbReference>
<proteinExistence type="predicted"/>
<feature type="non-terminal residue" evidence="7">
    <location>
        <position position="1"/>
    </location>
</feature>
<evidence type="ECO:0000313" key="7">
    <source>
        <dbReference type="EMBL" id="GMI41272.1"/>
    </source>
</evidence>
<evidence type="ECO:0000256" key="6">
    <source>
        <dbReference type="SAM" id="Phobius"/>
    </source>
</evidence>
<dbReference type="PANTHER" id="PTHR31585">
    <property type="entry name" value="FOLATE-BIOPTERIN TRANSPORTER 1, CHLOROPLASTIC"/>
    <property type="match status" value="1"/>
</dbReference>
<evidence type="ECO:0000256" key="5">
    <source>
        <dbReference type="ARBA" id="ARBA00023136"/>
    </source>
</evidence>
<dbReference type="Proteomes" id="UP001165060">
    <property type="component" value="Unassembled WGS sequence"/>
</dbReference>
<dbReference type="PANTHER" id="PTHR31585:SF0">
    <property type="entry name" value="FOLATE-BIOPTERIN TRANSPORTER 1, CHLOROPLASTIC"/>
    <property type="match status" value="1"/>
</dbReference>
<evidence type="ECO:0000256" key="3">
    <source>
        <dbReference type="ARBA" id="ARBA00022692"/>
    </source>
</evidence>
<evidence type="ECO:0000256" key="4">
    <source>
        <dbReference type="ARBA" id="ARBA00022989"/>
    </source>
</evidence>